<evidence type="ECO:0000313" key="11">
    <source>
        <dbReference type="EMBL" id="NNU60080.1"/>
    </source>
</evidence>
<dbReference type="InterPro" id="IPR010065">
    <property type="entry name" value="AA_ABC_transptr_permease_3TM"/>
</dbReference>
<dbReference type="Pfam" id="PF00528">
    <property type="entry name" value="BPD_transp_1"/>
    <property type="match status" value="1"/>
</dbReference>
<keyword evidence="3 9" id="KW-0813">Transport</keyword>
<evidence type="ECO:0000256" key="6">
    <source>
        <dbReference type="ARBA" id="ARBA00022970"/>
    </source>
</evidence>
<keyword evidence="7 9" id="KW-1133">Transmembrane helix</keyword>
<keyword evidence="14" id="KW-1185">Reference proteome</keyword>
<dbReference type="PANTHER" id="PTHR30614:SF0">
    <property type="entry name" value="L-CYSTINE TRANSPORT SYSTEM PERMEASE PROTEIN TCYL"/>
    <property type="match status" value="1"/>
</dbReference>
<evidence type="ECO:0000313" key="14">
    <source>
        <dbReference type="Proteomes" id="UP000574931"/>
    </source>
</evidence>
<evidence type="ECO:0000256" key="4">
    <source>
        <dbReference type="ARBA" id="ARBA00022475"/>
    </source>
</evidence>
<dbReference type="RefSeq" id="WP_109366193.1">
    <property type="nucleotide sequence ID" value="NZ_JABFCY010000003.1"/>
</dbReference>
<feature type="transmembrane region" description="Helical" evidence="9">
    <location>
        <begin position="20"/>
        <end position="48"/>
    </location>
</feature>
<dbReference type="GO" id="GO:0043190">
    <property type="term" value="C:ATP-binding cassette (ABC) transporter complex"/>
    <property type="evidence" value="ECO:0007669"/>
    <property type="project" value="InterPro"/>
</dbReference>
<dbReference type="InterPro" id="IPR043429">
    <property type="entry name" value="ArtM/GltK/GlnP/TcyL/YhdX-like"/>
</dbReference>
<dbReference type="PROSITE" id="PS50928">
    <property type="entry name" value="ABC_TM1"/>
    <property type="match status" value="1"/>
</dbReference>
<protein>
    <submittedName>
        <fullName evidence="12">ABC transporter permease protein</fullName>
    </submittedName>
    <submittedName>
        <fullName evidence="11">Amino acid ABC transporter permease</fullName>
    </submittedName>
</protein>
<sequence>MGLIETFFNWDILVRSFPILLLGLGNTLLLGVTAIFFGSLFGLLLCFVRLYAPKPFQYIAIGYIDIFRALPVLVVLILIYYALPFVGISFSSFTSATLALSMVLAAFTAEVCRAGIENVPKGQFEAAVSLGLPFWQAMRKIILPQALKVMVPPLTSNCISTFKDTALASVVAMPDLLKQANDTQALMANPTPLIGAAIIYFAFLWPMVRLVGYLEKRSATAKTAR</sequence>
<evidence type="ECO:0000256" key="9">
    <source>
        <dbReference type="RuleBase" id="RU363032"/>
    </source>
</evidence>
<reference evidence="12" key="1">
    <citation type="submission" date="2017-12" db="EMBL/GenBank/DDBJ databases">
        <authorList>
            <person name="Hurst M.R.H."/>
        </authorList>
    </citation>
    <scope>NUCLEOTIDE SEQUENCE [LARGE SCALE GENOMIC DNA]</scope>
    <source>
        <strain evidence="12">FI11154</strain>
    </source>
</reference>
<dbReference type="EMBL" id="JABFCY010000003">
    <property type="protein sequence ID" value="NNU60080.1"/>
    <property type="molecule type" value="Genomic_DNA"/>
</dbReference>
<evidence type="ECO:0000259" key="10">
    <source>
        <dbReference type="PROSITE" id="PS50928"/>
    </source>
</evidence>
<dbReference type="Gene3D" id="1.10.3720.10">
    <property type="entry name" value="MetI-like"/>
    <property type="match status" value="1"/>
</dbReference>
<name>A0A2P9HD92_9HYPH</name>
<dbReference type="EMBL" id="OOFM01000001">
    <property type="protein sequence ID" value="SPL62041.1"/>
    <property type="molecule type" value="Genomic_DNA"/>
</dbReference>
<dbReference type="GO" id="GO:0006865">
    <property type="term" value="P:amino acid transport"/>
    <property type="evidence" value="ECO:0007669"/>
    <property type="project" value="UniProtKB-KW"/>
</dbReference>
<comment type="similarity">
    <text evidence="2">Belongs to the binding-protein-dependent transport system permease family. HisMQ subfamily.</text>
</comment>
<reference evidence="13" key="2">
    <citation type="submission" date="2017-12" db="EMBL/GenBank/DDBJ databases">
        <authorList>
            <person name="Diaz M."/>
        </authorList>
    </citation>
    <scope>NUCLEOTIDE SEQUENCE [LARGE SCALE GENOMIC DNA]</scope>
    <source>
        <strain evidence="13">FI11154</strain>
    </source>
</reference>
<keyword evidence="8 9" id="KW-0472">Membrane</keyword>
<dbReference type="AlphaFoldDB" id="A0A2P9HD92"/>
<dbReference type="NCBIfam" id="TIGR01726">
    <property type="entry name" value="HEQRo_perm_3TM"/>
    <property type="match status" value="1"/>
</dbReference>
<evidence type="ECO:0000256" key="1">
    <source>
        <dbReference type="ARBA" id="ARBA00004429"/>
    </source>
</evidence>
<keyword evidence="6" id="KW-0029">Amino-acid transport</keyword>
<evidence type="ECO:0000256" key="8">
    <source>
        <dbReference type="ARBA" id="ARBA00023136"/>
    </source>
</evidence>
<evidence type="ECO:0000256" key="5">
    <source>
        <dbReference type="ARBA" id="ARBA00022692"/>
    </source>
</evidence>
<dbReference type="SUPFAM" id="SSF161098">
    <property type="entry name" value="MetI-like"/>
    <property type="match status" value="1"/>
</dbReference>
<organism evidence="12 13">
    <name type="scientific">Ochrobactrum soli</name>
    <dbReference type="NCBI Taxonomy" id="2448455"/>
    <lineage>
        <taxon>Bacteria</taxon>
        <taxon>Pseudomonadati</taxon>
        <taxon>Pseudomonadota</taxon>
        <taxon>Alphaproteobacteria</taxon>
        <taxon>Hyphomicrobiales</taxon>
        <taxon>Brucellaceae</taxon>
        <taxon>Brucella/Ochrobactrum group</taxon>
        <taxon>Ochrobactrum</taxon>
    </lineage>
</organism>
<proteinExistence type="inferred from homology"/>
<dbReference type="GO" id="GO:0022857">
    <property type="term" value="F:transmembrane transporter activity"/>
    <property type="evidence" value="ECO:0007669"/>
    <property type="project" value="InterPro"/>
</dbReference>
<dbReference type="Proteomes" id="UP000246073">
    <property type="component" value="Unassembled WGS sequence"/>
</dbReference>
<gene>
    <name evidence="11" type="ORF">HKX02_07375</name>
    <name evidence="12" type="ORF">OHAE_4833</name>
</gene>
<evidence type="ECO:0000256" key="7">
    <source>
        <dbReference type="ARBA" id="ARBA00022989"/>
    </source>
</evidence>
<keyword evidence="4" id="KW-1003">Cell membrane</keyword>
<dbReference type="PANTHER" id="PTHR30614">
    <property type="entry name" value="MEMBRANE COMPONENT OF AMINO ACID ABC TRANSPORTER"/>
    <property type="match status" value="1"/>
</dbReference>
<evidence type="ECO:0000313" key="12">
    <source>
        <dbReference type="EMBL" id="SPL62041.1"/>
    </source>
</evidence>
<evidence type="ECO:0000256" key="2">
    <source>
        <dbReference type="ARBA" id="ARBA00010072"/>
    </source>
</evidence>
<accession>A0A2P9HD92</accession>
<dbReference type="Proteomes" id="UP000574931">
    <property type="component" value="Unassembled WGS sequence"/>
</dbReference>
<comment type="subcellular location">
    <subcellularLocation>
        <location evidence="1">Cell inner membrane</location>
        <topology evidence="1">Multi-pass membrane protein</topology>
    </subcellularLocation>
    <subcellularLocation>
        <location evidence="9">Cell membrane</location>
        <topology evidence="9">Multi-pass membrane protein</topology>
    </subcellularLocation>
</comment>
<dbReference type="CDD" id="cd06261">
    <property type="entry name" value="TM_PBP2"/>
    <property type="match status" value="1"/>
</dbReference>
<evidence type="ECO:0000313" key="13">
    <source>
        <dbReference type="Proteomes" id="UP000246073"/>
    </source>
</evidence>
<feature type="domain" description="ABC transmembrane type-1" evidence="10">
    <location>
        <begin position="24"/>
        <end position="212"/>
    </location>
</feature>
<evidence type="ECO:0000256" key="3">
    <source>
        <dbReference type="ARBA" id="ARBA00022448"/>
    </source>
</evidence>
<reference evidence="11 14" key="3">
    <citation type="submission" date="2020-05" db="EMBL/GenBank/DDBJ databases">
        <title>Draft Genome Sequence of Ochrobactrum soli Isolated from Stable Fly Gut.</title>
        <authorList>
            <person name="Pileggi M.T."/>
            <person name="Vazhakkala L.J."/>
            <person name="Wong C.N."/>
        </authorList>
    </citation>
    <scope>NUCLEOTIDE SEQUENCE [LARGE SCALE GENOMIC DNA]</scope>
    <source>
        <strain evidence="11 14">MTP-C0764</strain>
    </source>
</reference>
<dbReference type="InterPro" id="IPR035906">
    <property type="entry name" value="MetI-like_sf"/>
</dbReference>
<keyword evidence="5 9" id="KW-0812">Transmembrane</keyword>
<dbReference type="InterPro" id="IPR000515">
    <property type="entry name" value="MetI-like"/>
</dbReference>
<feature type="transmembrane region" description="Helical" evidence="9">
    <location>
        <begin position="186"/>
        <end position="208"/>
    </location>
</feature>